<evidence type="ECO:0000259" key="6">
    <source>
        <dbReference type="Pfam" id="PF00703"/>
    </source>
</evidence>
<evidence type="ECO:0000259" key="7">
    <source>
        <dbReference type="Pfam" id="PF22666"/>
    </source>
</evidence>
<dbReference type="InterPro" id="IPR008979">
    <property type="entry name" value="Galactose-bd-like_sf"/>
</dbReference>
<dbReference type="PANTHER" id="PTHR43730">
    <property type="entry name" value="BETA-MANNOSIDASE"/>
    <property type="match status" value="1"/>
</dbReference>
<dbReference type="PANTHER" id="PTHR43730:SF1">
    <property type="entry name" value="BETA-MANNOSIDASE"/>
    <property type="match status" value="1"/>
</dbReference>
<dbReference type="InterPro" id="IPR013783">
    <property type="entry name" value="Ig-like_fold"/>
</dbReference>
<protein>
    <recommendedName>
        <fullName evidence="3">beta-mannosidase</fullName>
        <ecNumber evidence="3">3.2.1.25</ecNumber>
    </recommendedName>
</protein>
<evidence type="ECO:0000313" key="9">
    <source>
        <dbReference type="Proteomes" id="UP000220527"/>
    </source>
</evidence>
<dbReference type="SUPFAM" id="SSF51445">
    <property type="entry name" value="(Trans)glycosidases"/>
    <property type="match status" value="1"/>
</dbReference>
<dbReference type="Proteomes" id="UP000220527">
    <property type="component" value="Unassembled WGS sequence"/>
</dbReference>
<dbReference type="Gene3D" id="2.60.40.10">
    <property type="entry name" value="Immunoglobulins"/>
    <property type="match status" value="1"/>
</dbReference>
<dbReference type="GO" id="GO:0004567">
    <property type="term" value="F:beta-mannosidase activity"/>
    <property type="evidence" value="ECO:0007669"/>
    <property type="project" value="UniProtKB-EC"/>
</dbReference>
<feature type="domain" description="Beta-mannosidase-like galactose-binding" evidence="7">
    <location>
        <begin position="52"/>
        <end position="127"/>
    </location>
</feature>
<evidence type="ECO:0000313" key="8">
    <source>
        <dbReference type="EMBL" id="PDW03408.1"/>
    </source>
</evidence>
<evidence type="ECO:0000256" key="5">
    <source>
        <dbReference type="ARBA" id="ARBA00023295"/>
    </source>
</evidence>
<reference evidence="9" key="1">
    <citation type="submission" date="2017-08" db="EMBL/GenBank/DDBJ databases">
        <authorList>
            <person name="Grouzdev D.S."/>
            <person name="Gaisin V.A."/>
            <person name="Rysina M.S."/>
            <person name="Gorlenko V.M."/>
        </authorList>
    </citation>
    <scope>NUCLEOTIDE SEQUENCE [LARGE SCALE GENOMIC DNA]</scope>
    <source>
        <strain evidence="9">Kir15-3F</strain>
    </source>
</reference>
<dbReference type="GO" id="GO:0005975">
    <property type="term" value="P:carbohydrate metabolic process"/>
    <property type="evidence" value="ECO:0007669"/>
    <property type="project" value="InterPro"/>
</dbReference>
<dbReference type="Gene3D" id="2.60.120.260">
    <property type="entry name" value="Galactose-binding domain-like"/>
    <property type="match status" value="1"/>
</dbReference>
<dbReference type="Pfam" id="PF22666">
    <property type="entry name" value="Glyco_hydro_2_N2"/>
    <property type="match status" value="1"/>
</dbReference>
<proteinExistence type="inferred from homology"/>
<dbReference type="InterPro" id="IPR036156">
    <property type="entry name" value="Beta-gal/glucu_dom_sf"/>
</dbReference>
<dbReference type="AlphaFoldDB" id="A0A2A6RKL3"/>
<sequence length="716" mass="82567">MHDQTLTDHWQIRPLKEFHQGIYPRDEHGWQPAQVPGHWQQLPGLEAHHGKVVYRCRFTHSHPHPAPGQRQWLRLAGVFYYSRVYLNGVDLGAHAGYFIPHEVEVTELLQAENTLLVEVDCPEERNKLGKKMLTGVFSHWDCLDPHANPGGIWLPVELHASGAVRLSHARLLTSACDARFAQVRFDLDLNAAHAGPVTLRLRFSPRTFAGATQEFALQRELIAGVQRIGGLIKLREPRLWWTHDLGRPDLYDVTLDIVVNEQLSDTFKLTFGVRTFELRQWIAYLNGQRFFVKGNNYPPGDMRIATMTRERYEHDLVLARDCHFNMLRVHAHVEHPEFYAAANEAGILLWQDFPLQWVYDHSVLAEGLRQVRAMVRLLGSHPALAVWCMHNEAFLLEDTADESWFARLRTQISALGFSWNRDVLDTQMKALAEQEDSTRPVVRSSGEFHLPYAREGTDCHAYFGWYRSYGTLEDAEMMQRRFPGNLSFITEFGTQSFPNLESSRRFMPDPLNEAAIRRLEAHHGLQGEIMANWLPWREAKSLAEVVDMSQDYQVFINRYYVDRLRERKYQPTGGIIAFLFLDPYPAVLWSIVDYWRVPKRSYYALRLAFSPQYVYCIFFPRTYALGEAIHLPISVVNDARRTILGAQLEAHLRDPAGNLIAEVRQRLDLPADCAPIVADRLRLTPTMPGRYTLHLHLAGVEHEVRQVYEIDVGGSR</sequence>
<dbReference type="OrthoDB" id="9801077at2"/>
<feature type="domain" description="Glycoside hydrolase family 2 immunoglobulin-like beta-sandwich" evidence="6">
    <location>
        <begin position="166"/>
        <end position="274"/>
    </location>
</feature>
<dbReference type="InterPro" id="IPR006102">
    <property type="entry name" value="Ig-like_GH2"/>
</dbReference>
<keyword evidence="5" id="KW-0326">Glycosidase</keyword>
<keyword evidence="4 8" id="KW-0378">Hydrolase</keyword>
<dbReference type="SUPFAM" id="SSF49785">
    <property type="entry name" value="Galactose-binding domain-like"/>
    <property type="match status" value="1"/>
</dbReference>
<dbReference type="InterPro" id="IPR017853">
    <property type="entry name" value="GH"/>
</dbReference>
<comment type="similarity">
    <text evidence="2">Belongs to the glycosyl hydrolase 2 family.</text>
</comment>
<evidence type="ECO:0000256" key="1">
    <source>
        <dbReference type="ARBA" id="ARBA00000829"/>
    </source>
</evidence>
<dbReference type="RefSeq" id="WP_097643796.1">
    <property type="nucleotide sequence ID" value="NZ_NQWI01000031.1"/>
</dbReference>
<accession>A0A2A6RKL3</accession>
<keyword evidence="9" id="KW-1185">Reference proteome</keyword>
<evidence type="ECO:0000256" key="3">
    <source>
        <dbReference type="ARBA" id="ARBA00012754"/>
    </source>
</evidence>
<evidence type="ECO:0000256" key="4">
    <source>
        <dbReference type="ARBA" id="ARBA00022801"/>
    </source>
</evidence>
<evidence type="ECO:0000256" key="2">
    <source>
        <dbReference type="ARBA" id="ARBA00007401"/>
    </source>
</evidence>
<dbReference type="GO" id="GO:0006516">
    <property type="term" value="P:glycoprotein catabolic process"/>
    <property type="evidence" value="ECO:0007669"/>
    <property type="project" value="TreeGrafter"/>
</dbReference>
<dbReference type="Gene3D" id="3.20.20.80">
    <property type="entry name" value="Glycosidases"/>
    <property type="match status" value="1"/>
</dbReference>
<dbReference type="EC" id="3.2.1.25" evidence="3"/>
<dbReference type="Pfam" id="PF00703">
    <property type="entry name" value="Glyco_hydro_2"/>
    <property type="match status" value="1"/>
</dbReference>
<dbReference type="EMBL" id="NQWI01000031">
    <property type="protein sequence ID" value="PDW03408.1"/>
    <property type="molecule type" value="Genomic_DNA"/>
</dbReference>
<organism evidence="8 9">
    <name type="scientific">Candidatus Viridilinea mediisalina</name>
    <dbReference type="NCBI Taxonomy" id="2024553"/>
    <lineage>
        <taxon>Bacteria</taxon>
        <taxon>Bacillati</taxon>
        <taxon>Chloroflexota</taxon>
        <taxon>Chloroflexia</taxon>
        <taxon>Chloroflexales</taxon>
        <taxon>Chloroflexineae</taxon>
        <taxon>Oscillochloridaceae</taxon>
        <taxon>Candidatus Viridilinea</taxon>
    </lineage>
</organism>
<comment type="caution">
    <text evidence="8">The sequence shown here is derived from an EMBL/GenBank/DDBJ whole genome shotgun (WGS) entry which is preliminary data.</text>
</comment>
<dbReference type="InterPro" id="IPR054593">
    <property type="entry name" value="Beta-mannosidase-like_N2"/>
</dbReference>
<name>A0A2A6RKL3_9CHLR</name>
<gene>
    <name evidence="8" type="ORF">CJ255_09130</name>
</gene>
<comment type="catalytic activity">
    <reaction evidence="1">
        <text>Hydrolysis of terminal, non-reducing beta-D-mannose residues in beta-D-mannosides.</text>
        <dbReference type="EC" id="3.2.1.25"/>
    </reaction>
</comment>
<dbReference type="SUPFAM" id="SSF49303">
    <property type="entry name" value="beta-Galactosidase/glucuronidase domain"/>
    <property type="match status" value="1"/>
</dbReference>
<dbReference type="InterPro" id="IPR050887">
    <property type="entry name" value="Beta-mannosidase_GH2"/>
</dbReference>